<name>A0A0E9VB44_ANGAN</name>
<evidence type="ECO:0000256" key="1">
    <source>
        <dbReference type="SAM" id="Phobius"/>
    </source>
</evidence>
<sequence>MFYQISIASQSELNSPTNNSIAIHHNTHTLIKHMRLLNLFCRKTLFTTVFIAYWMYSTCNSVHFCNILENNVTF</sequence>
<dbReference type="AlphaFoldDB" id="A0A0E9VB44"/>
<feature type="transmembrane region" description="Helical" evidence="1">
    <location>
        <begin position="36"/>
        <end position="56"/>
    </location>
</feature>
<protein>
    <submittedName>
        <fullName evidence="2">Uncharacterized protein</fullName>
    </submittedName>
</protein>
<accession>A0A0E9VB44</accession>
<keyword evidence="1" id="KW-1133">Transmembrane helix</keyword>
<proteinExistence type="predicted"/>
<organism evidence="2">
    <name type="scientific">Anguilla anguilla</name>
    <name type="common">European freshwater eel</name>
    <name type="synonym">Muraena anguilla</name>
    <dbReference type="NCBI Taxonomy" id="7936"/>
    <lineage>
        <taxon>Eukaryota</taxon>
        <taxon>Metazoa</taxon>
        <taxon>Chordata</taxon>
        <taxon>Craniata</taxon>
        <taxon>Vertebrata</taxon>
        <taxon>Euteleostomi</taxon>
        <taxon>Actinopterygii</taxon>
        <taxon>Neopterygii</taxon>
        <taxon>Teleostei</taxon>
        <taxon>Anguilliformes</taxon>
        <taxon>Anguillidae</taxon>
        <taxon>Anguilla</taxon>
    </lineage>
</organism>
<dbReference type="EMBL" id="GBXM01033325">
    <property type="protein sequence ID" value="JAH75252.1"/>
    <property type="molecule type" value="Transcribed_RNA"/>
</dbReference>
<evidence type="ECO:0000313" key="2">
    <source>
        <dbReference type="EMBL" id="JAH75252.1"/>
    </source>
</evidence>
<keyword evidence="1" id="KW-0472">Membrane</keyword>
<keyword evidence="1" id="KW-0812">Transmembrane</keyword>
<reference evidence="2" key="2">
    <citation type="journal article" date="2015" name="Fish Shellfish Immunol.">
        <title>Early steps in the European eel (Anguilla anguilla)-Vibrio vulnificus interaction in the gills: Role of the RtxA13 toxin.</title>
        <authorList>
            <person name="Callol A."/>
            <person name="Pajuelo D."/>
            <person name="Ebbesson L."/>
            <person name="Teles M."/>
            <person name="MacKenzie S."/>
            <person name="Amaro C."/>
        </authorList>
    </citation>
    <scope>NUCLEOTIDE SEQUENCE</scope>
</reference>
<reference evidence="2" key="1">
    <citation type="submission" date="2014-11" db="EMBL/GenBank/DDBJ databases">
        <authorList>
            <person name="Amaro Gonzalez C."/>
        </authorList>
    </citation>
    <scope>NUCLEOTIDE SEQUENCE</scope>
</reference>